<dbReference type="SUPFAM" id="SSF103473">
    <property type="entry name" value="MFS general substrate transporter"/>
    <property type="match status" value="1"/>
</dbReference>
<keyword evidence="6 7" id="KW-0472">Membrane</keyword>
<feature type="transmembrane region" description="Helical" evidence="7">
    <location>
        <begin position="303"/>
        <end position="324"/>
    </location>
</feature>
<evidence type="ECO:0000256" key="4">
    <source>
        <dbReference type="ARBA" id="ARBA00022692"/>
    </source>
</evidence>
<feature type="domain" description="Major facilitator superfamily (MFS) profile" evidence="8">
    <location>
        <begin position="224"/>
        <end position="417"/>
    </location>
</feature>
<protein>
    <submittedName>
        <fullName evidence="9">MFS transporter</fullName>
    </submittedName>
</protein>
<evidence type="ECO:0000313" key="9">
    <source>
        <dbReference type="EMBL" id="KAA1426306.1"/>
    </source>
</evidence>
<dbReference type="PANTHER" id="PTHR23513:SF6">
    <property type="entry name" value="MAJOR FACILITATOR SUPERFAMILY ASSOCIATED DOMAIN-CONTAINING PROTEIN"/>
    <property type="match status" value="1"/>
</dbReference>
<dbReference type="InterPro" id="IPR010290">
    <property type="entry name" value="TM_effector"/>
</dbReference>
<keyword evidence="4 7" id="KW-0812">Transmembrane</keyword>
<organism evidence="9 10">
    <name type="scientific">Nocardioides antri</name>
    <dbReference type="NCBI Taxonomy" id="2607659"/>
    <lineage>
        <taxon>Bacteria</taxon>
        <taxon>Bacillati</taxon>
        <taxon>Actinomycetota</taxon>
        <taxon>Actinomycetes</taxon>
        <taxon>Propionibacteriales</taxon>
        <taxon>Nocardioidaceae</taxon>
        <taxon>Nocardioides</taxon>
    </lineage>
</organism>
<keyword evidence="3" id="KW-1003">Cell membrane</keyword>
<feature type="transmembrane region" description="Helical" evidence="7">
    <location>
        <begin position="81"/>
        <end position="102"/>
    </location>
</feature>
<dbReference type="InterPro" id="IPR020846">
    <property type="entry name" value="MFS_dom"/>
</dbReference>
<evidence type="ECO:0000256" key="2">
    <source>
        <dbReference type="ARBA" id="ARBA00022448"/>
    </source>
</evidence>
<feature type="transmembrane region" description="Helical" evidence="7">
    <location>
        <begin position="261"/>
        <end position="282"/>
    </location>
</feature>
<evidence type="ECO:0000256" key="3">
    <source>
        <dbReference type="ARBA" id="ARBA00022475"/>
    </source>
</evidence>
<dbReference type="EMBL" id="VUJW01000009">
    <property type="protein sequence ID" value="KAA1426306.1"/>
    <property type="molecule type" value="Genomic_DNA"/>
</dbReference>
<sequence>MGRILDAVVPARLGPRFRWMLASSWMSNLGDGIAVAAGPLLVASLTDDPRLIAMAAVAQWTPPFLFGLLAGALADRLDRRLMVLTGDIGRAVVLVGLVALIATDRVDIGVLLAALFVIATLETFADGAHTTVLPMIVPRSDLGVANARFQFGFMGINRLAGPPIGAALFTAGVVWPFVAQLVCMAFGALLFARILLPPVERSREGTHVLQDIVEGFRWSMRHPAMRALNLQIVTFNVTYGAAFAVLVYYAQERLGLGPGGYGALLTATAVGGVIGAASYGWLERHVAIRNIMRWGLLLETLTHLTLAWTSSAVVAGGILLLFGIHESYWGATASSVRQRAVPDELQGRVASVYVIFMMGGVVAGSALGGLIAKQWGVTAPYWFGFVGSGLILACLWGELGRIAHADEEIRRSAEADR</sequence>
<feature type="transmembrane region" description="Helical" evidence="7">
    <location>
        <begin position="379"/>
        <end position="399"/>
    </location>
</feature>
<dbReference type="GO" id="GO:0005886">
    <property type="term" value="C:plasma membrane"/>
    <property type="evidence" value="ECO:0007669"/>
    <property type="project" value="UniProtKB-SubCell"/>
</dbReference>
<dbReference type="Proteomes" id="UP000324351">
    <property type="component" value="Unassembled WGS sequence"/>
</dbReference>
<evidence type="ECO:0000256" key="5">
    <source>
        <dbReference type="ARBA" id="ARBA00022989"/>
    </source>
</evidence>
<keyword evidence="2" id="KW-0813">Transport</keyword>
<feature type="transmembrane region" description="Helical" evidence="7">
    <location>
        <begin position="227"/>
        <end position="249"/>
    </location>
</feature>
<reference evidence="9 10" key="1">
    <citation type="submission" date="2019-09" db="EMBL/GenBank/DDBJ databases">
        <title>Nocardioides panacisoli sp. nov., isolated from the soil of a ginseng field.</title>
        <authorList>
            <person name="Cho C."/>
        </authorList>
    </citation>
    <scope>NUCLEOTIDE SEQUENCE [LARGE SCALE GENOMIC DNA]</scope>
    <source>
        <strain evidence="9 10">BN140041</strain>
    </source>
</reference>
<feature type="transmembrane region" description="Helical" evidence="7">
    <location>
        <begin position="177"/>
        <end position="196"/>
    </location>
</feature>
<dbReference type="AlphaFoldDB" id="A0A5B1M0W8"/>
<evidence type="ECO:0000256" key="7">
    <source>
        <dbReference type="SAM" id="Phobius"/>
    </source>
</evidence>
<dbReference type="GO" id="GO:0022857">
    <property type="term" value="F:transmembrane transporter activity"/>
    <property type="evidence" value="ECO:0007669"/>
    <property type="project" value="InterPro"/>
</dbReference>
<gene>
    <name evidence="9" type="ORF">F0U47_15520</name>
</gene>
<dbReference type="PANTHER" id="PTHR23513">
    <property type="entry name" value="INTEGRAL MEMBRANE EFFLUX PROTEIN-RELATED"/>
    <property type="match status" value="1"/>
</dbReference>
<dbReference type="PROSITE" id="PS50850">
    <property type="entry name" value="MFS"/>
    <property type="match status" value="1"/>
</dbReference>
<feature type="transmembrane region" description="Helical" evidence="7">
    <location>
        <begin position="21"/>
        <end position="45"/>
    </location>
</feature>
<comment type="subcellular location">
    <subcellularLocation>
        <location evidence="1">Cell membrane</location>
        <topology evidence="1">Multi-pass membrane protein</topology>
    </subcellularLocation>
</comment>
<name>A0A5B1M0W8_9ACTN</name>
<dbReference type="Pfam" id="PF05977">
    <property type="entry name" value="MFS_3"/>
    <property type="match status" value="1"/>
</dbReference>
<dbReference type="InterPro" id="IPR036259">
    <property type="entry name" value="MFS_trans_sf"/>
</dbReference>
<feature type="transmembrane region" description="Helical" evidence="7">
    <location>
        <begin position="51"/>
        <end position="74"/>
    </location>
</feature>
<evidence type="ECO:0000256" key="6">
    <source>
        <dbReference type="ARBA" id="ARBA00023136"/>
    </source>
</evidence>
<comment type="caution">
    <text evidence="9">The sequence shown here is derived from an EMBL/GenBank/DDBJ whole genome shotgun (WGS) entry which is preliminary data.</text>
</comment>
<keyword evidence="5 7" id="KW-1133">Transmembrane helix</keyword>
<reference evidence="9 10" key="2">
    <citation type="submission" date="2019-09" db="EMBL/GenBank/DDBJ databases">
        <authorList>
            <person name="Jin C."/>
        </authorList>
    </citation>
    <scope>NUCLEOTIDE SEQUENCE [LARGE SCALE GENOMIC DNA]</scope>
    <source>
        <strain evidence="9 10">BN140041</strain>
    </source>
</reference>
<dbReference type="Gene3D" id="1.20.1250.20">
    <property type="entry name" value="MFS general substrate transporter like domains"/>
    <property type="match status" value="1"/>
</dbReference>
<evidence type="ECO:0000313" key="10">
    <source>
        <dbReference type="Proteomes" id="UP000324351"/>
    </source>
</evidence>
<keyword evidence="10" id="KW-1185">Reference proteome</keyword>
<evidence type="ECO:0000256" key="1">
    <source>
        <dbReference type="ARBA" id="ARBA00004651"/>
    </source>
</evidence>
<dbReference type="RefSeq" id="WP_149751382.1">
    <property type="nucleotide sequence ID" value="NZ_VUJW01000009.1"/>
</dbReference>
<dbReference type="CDD" id="cd06173">
    <property type="entry name" value="MFS_MefA_like"/>
    <property type="match status" value="1"/>
</dbReference>
<accession>A0A5B1M0W8</accession>
<feature type="transmembrane region" description="Helical" evidence="7">
    <location>
        <begin position="350"/>
        <end position="372"/>
    </location>
</feature>
<evidence type="ECO:0000259" key="8">
    <source>
        <dbReference type="PROSITE" id="PS50850"/>
    </source>
</evidence>
<proteinExistence type="predicted"/>